<dbReference type="OrthoDB" id="4223903at2"/>
<evidence type="ECO:0000313" key="2">
    <source>
        <dbReference type="Proteomes" id="UP000199341"/>
    </source>
</evidence>
<accession>A0A1H0LBU4</accession>
<protein>
    <submittedName>
        <fullName evidence="1">Uncharacterized protein</fullName>
    </submittedName>
</protein>
<evidence type="ECO:0000313" key="1">
    <source>
        <dbReference type="EMBL" id="SDO65658.1"/>
    </source>
</evidence>
<sequence>MSRRSTSTVAGAFLWEVATAFDGAARELGLVGPAAEDRILMSATYTDGALDYEVLLDLWDLTVETQVRLREPGIVLVADIEPLVLAAGLVDRRGGISFSAASLYALRRSLRGHAAYVRKVQPVLAAGDAAALLRAAGAREYHPDPEN</sequence>
<dbReference type="RefSeq" id="WP_093786663.1">
    <property type="nucleotide sequence ID" value="NZ_FNIE01000011.1"/>
</dbReference>
<organism evidence="1 2">
    <name type="scientific">Actinacidiphila guanduensis</name>
    <dbReference type="NCBI Taxonomy" id="310781"/>
    <lineage>
        <taxon>Bacteria</taxon>
        <taxon>Bacillati</taxon>
        <taxon>Actinomycetota</taxon>
        <taxon>Actinomycetes</taxon>
        <taxon>Kitasatosporales</taxon>
        <taxon>Streptomycetaceae</taxon>
        <taxon>Actinacidiphila</taxon>
    </lineage>
</organism>
<reference evidence="1 2" key="1">
    <citation type="submission" date="2016-10" db="EMBL/GenBank/DDBJ databases">
        <authorList>
            <person name="de Groot N.N."/>
        </authorList>
    </citation>
    <scope>NUCLEOTIDE SEQUENCE [LARGE SCALE GENOMIC DNA]</scope>
    <source>
        <strain evidence="1 2">CGMCC 4.2022</strain>
    </source>
</reference>
<proteinExistence type="predicted"/>
<dbReference type="AlphaFoldDB" id="A0A1H0LBU4"/>
<dbReference type="Proteomes" id="UP000199341">
    <property type="component" value="Unassembled WGS sequence"/>
</dbReference>
<gene>
    <name evidence="1" type="ORF">SAMN05216259_111155</name>
</gene>
<name>A0A1H0LBU4_9ACTN</name>
<dbReference type="EMBL" id="FNIE01000011">
    <property type="protein sequence ID" value="SDO65658.1"/>
    <property type="molecule type" value="Genomic_DNA"/>
</dbReference>
<keyword evidence="2" id="KW-1185">Reference proteome</keyword>